<proteinExistence type="predicted"/>
<dbReference type="Proteomes" id="UP001303902">
    <property type="component" value="Chromosome"/>
</dbReference>
<dbReference type="RefSeq" id="WP_317968843.1">
    <property type="nucleotide sequence ID" value="NZ_CP129118.1"/>
</dbReference>
<keyword evidence="2" id="KW-1185">Reference proteome</keyword>
<reference evidence="1 2" key="1">
    <citation type="submission" date="2023-06" db="EMBL/GenBank/DDBJ databases">
        <title>Sporosarcina sp. nov., isolated from Korean tranditional fermented seafood 'Jeotgal'.</title>
        <authorList>
            <person name="Yang A.I."/>
            <person name="Shin N.-R."/>
        </authorList>
    </citation>
    <scope>NUCLEOTIDE SEQUENCE [LARGE SCALE GENOMIC DNA]</scope>
    <source>
        <strain evidence="1 2">T2O-4</strain>
    </source>
</reference>
<gene>
    <name evidence="1" type="ORF">QWT69_03035</name>
</gene>
<evidence type="ECO:0000313" key="2">
    <source>
        <dbReference type="Proteomes" id="UP001303902"/>
    </source>
</evidence>
<evidence type="ECO:0000313" key="1">
    <source>
        <dbReference type="EMBL" id="WOV88114.1"/>
    </source>
</evidence>
<name>A0ABZ0L9G8_9BACL</name>
<accession>A0ABZ0L9G8</accession>
<dbReference type="EMBL" id="CP129118">
    <property type="protein sequence ID" value="WOV88114.1"/>
    <property type="molecule type" value="Genomic_DNA"/>
</dbReference>
<organism evidence="1 2">
    <name type="scientific">Sporosarcina oncorhynchi</name>
    <dbReference type="NCBI Taxonomy" id="3056444"/>
    <lineage>
        <taxon>Bacteria</taxon>
        <taxon>Bacillati</taxon>
        <taxon>Bacillota</taxon>
        <taxon>Bacilli</taxon>
        <taxon>Bacillales</taxon>
        <taxon>Caryophanaceae</taxon>
        <taxon>Sporosarcina</taxon>
    </lineage>
</organism>
<sequence>MIKKMLGSYIEPAKENVHHRYRSWVHCYNYFKENHAELHTEAVQDVAALHLGFYLASLDMMGERSKLLQVDYRIHLNFIKKVVADPEYHFYYTEEGRKMVKPDGVADLLDLMEVTRECYEPHIKASDTLVTKILSGVFGCIPAYDRYLIRGLTLNDLSSSLTVDSLNVLVEFFKEYEEEFTPFIQHSLPEMRFLDIYFWQCGKWEEEAVARQMQEQSLIEKSLSPVQ</sequence>
<protein>
    <submittedName>
        <fullName evidence="1">Uncharacterized protein</fullName>
    </submittedName>
</protein>